<dbReference type="EMBL" id="CP000142">
    <property type="protein sequence ID" value="ABA87541.1"/>
    <property type="molecule type" value="Genomic_DNA"/>
</dbReference>
<reference evidence="2" key="1">
    <citation type="submission" date="2005-10" db="EMBL/GenBank/DDBJ databases">
        <title>Complete sequence of Pelobacter carbinolicus DSM 2380.</title>
        <authorList>
            <person name="Copeland A."/>
            <person name="Lucas S."/>
            <person name="Lapidus A."/>
            <person name="Barry K."/>
            <person name="Detter J.C."/>
            <person name="Glavina T."/>
            <person name="Hammon N."/>
            <person name="Israni S."/>
            <person name="Pitluck S."/>
            <person name="Chertkov O."/>
            <person name="Schmutz J."/>
            <person name="Larimer F."/>
            <person name="Land M."/>
            <person name="Kyrpides N."/>
            <person name="Ivanova N."/>
            <person name="Richardson P."/>
        </authorList>
    </citation>
    <scope>NUCLEOTIDE SEQUENCE [LARGE SCALE GENOMIC DNA]</scope>
    <source>
        <strain evidence="2">DSM 2380 / NBRC 103641 / GraBd1</strain>
    </source>
</reference>
<sequence length="212" mass="24200">MQSINNKLLYRIYGHGRGWVFFPNEFVGSFNRRQIDNALSDLAEEGKIRRICRGMYDYPKYSELLGKTLSPDFDQVAQAFARKFNWRIQPGGDAALNLLGLSTQVPGKYVYLSDGPNRSYAIGAYKLEFKKTALKDIGFKYRESGIIVQALKTLGKERITPEILEKIRNEIVLKMCPKILKDTKTVTGWVYECIKEICREGENGQDRDNIGG</sequence>
<dbReference type="Proteomes" id="UP000002534">
    <property type="component" value="Chromosome"/>
</dbReference>
<dbReference type="KEGG" id="pca:Pcar_0280"/>
<dbReference type="InterPro" id="IPR045738">
    <property type="entry name" value="DUF6088"/>
</dbReference>
<accession>Q3A7V3</accession>
<evidence type="ECO:0008006" key="3">
    <source>
        <dbReference type="Google" id="ProtNLM"/>
    </source>
</evidence>
<dbReference type="RefSeq" id="WP_011339950.1">
    <property type="nucleotide sequence ID" value="NC_007498.2"/>
</dbReference>
<gene>
    <name evidence="1" type="ordered locus">Pcar_0280</name>
</gene>
<dbReference type="OrthoDB" id="3181392at2"/>
<dbReference type="eggNOG" id="COG5340">
    <property type="taxonomic scope" value="Bacteria"/>
</dbReference>
<dbReference type="AlphaFoldDB" id="Q3A7V3"/>
<reference evidence="1 2" key="2">
    <citation type="journal article" date="2012" name="BMC Genomics">
        <title>The genome of Pelobacter carbinolicus reveals surprising metabolic capabilities and physiological features.</title>
        <authorList>
            <person name="Aklujkar M."/>
            <person name="Haveman S.A."/>
            <person name="Didonato R.Jr."/>
            <person name="Chertkov O."/>
            <person name="Han C.S."/>
            <person name="Land M.L."/>
            <person name="Brown P."/>
            <person name="Lovley D.R."/>
        </authorList>
    </citation>
    <scope>NUCLEOTIDE SEQUENCE [LARGE SCALE GENOMIC DNA]</scope>
    <source>
        <strain evidence="2">DSM 2380 / NBRC 103641 / GraBd1</strain>
    </source>
</reference>
<dbReference type="HOGENOM" id="CLU_067316_1_0_7"/>
<name>Q3A7V3_SYNC1</name>
<evidence type="ECO:0000313" key="2">
    <source>
        <dbReference type="Proteomes" id="UP000002534"/>
    </source>
</evidence>
<dbReference type="Pfam" id="PF19570">
    <property type="entry name" value="DUF6088"/>
    <property type="match status" value="1"/>
</dbReference>
<keyword evidence="2" id="KW-1185">Reference proteome</keyword>
<dbReference type="STRING" id="338963.Pcar_0280"/>
<organism evidence="1 2">
    <name type="scientific">Syntrophotalea carbinolica (strain DSM 2380 / NBRC 103641 / GraBd1)</name>
    <name type="common">Pelobacter carbinolicus</name>
    <dbReference type="NCBI Taxonomy" id="338963"/>
    <lineage>
        <taxon>Bacteria</taxon>
        <taxon>Pseudomonadati</taxon>
        <taxon>Thermodesulfobacteriota</taxon>
        <taxon>Desulfuromonadia</taxon>
        <taxon>Desulfuromonadales</taxon>
        <taxon>Syntrophotaleaceae</taxon>
        <taxon>Syntrophotalea</taxon>
    </lineage>
</organism>
<proteinExistence type="predicted"/>
<protein>
    <recommendedName>
        <fullName evidence="3">Type IV toxin-antitoxin system AbiEi family antitoxin domain-containing protein</fullName>
    </recommendedName>
</protein>
<evidence type="ECO:0000313" key="1">
    <source>
        <dbReference type="EMBL" id="ABA87541.1"/>
    </source>
</evidence>